<dbReference type="AlphaFoldDB" id="A0A197JA19"/>
<dbReference type="EMBL" id="KV442412">
    <property type="protein sequence ID" value="OAQ21938.1"/>
    <property type="molecule type" value="Genomic_DNA"/>
</dbReference>
<gene>
    <name evidence="2" type="ORF">K457DRAFT_26603</name>
</gene>
<protein>
    <submittedName>
        <fullName evidence="2">Uncharacterized protein</fullName>
    </submittedName>
</protein>
<feature type="compositionally biased region" description="Low complexity" evidence="1">
    <location>
        <begin position="91"/>
        <end position="109"/>
    </location>
</feature>
<feature type="region of interest" description="Disordered" evidence="1">
    <location>
        <begin position="78"/>
        <end position="109"/>
    </location>
</feature>
<reference evidence="2 3" key="1">
    <citation type="submission" date="2016-05" db="EMBL/GenBank/DDBJ databases">
        <title>Genome sequencing reveals origins of a unique bacterial endosymbiosis in the earliest lineages of terrestrial Fungi.</title>
        <authorList>
            <consortium name="DOE Joint Genome Institute"/>
            <person name="Uehling J."/>
            <person name="Gryganskyi A."/>
            <person name="Hameed K."/>
            <person name="Tschaplinski T."/>
            <person name="Misztal P."/>
            <person name="Wu S."/>
            <person name="Desiro A."/>
            <person name="Vande Pol N."/>
            <person name="Du Z.-Y."/>
            <person name="Zienkiewicz A."/>
            <person name="Zienkiewicz K."/>
            <person name="Morin E."/>
            <person name="Tisserant E."/>
            <person name="Splivallo R."/>
            <person name="Hainaut M."/>
            <person name="Henrissat B."/>
            <person name="Ohm R."/>
            <person name="Kuo A."/>
            <person name="Yan J."/>
            <person name="Lipzen A."/>
            <person name="Nolan M."/>
            <person name="Labutti K."/>
            <person name="Barry K."/>
            <person name="Goldstein A."/>
            <person name="Labbe J."/>
            <person name="Schadt C."/>
            <person name="Tuskan G."/>
            <person name="Grigoriev I."/>
            <person name="Martin F."/>
            <person name="Vilgalys R."/>
            <person name="Bonito G."/>
        </authorList>
    </citation>
    <scope>NUCLEOTIDE SEQUENCE [LARGE SCALE GENOMIC DNA]</scope>
    <source>
        <strain evidence="2 3">AG-77</strain>
    </source>
</reference>
<feature type="compositionally biased region" description="Acidic residues" evidence="1">
    <location>
        <begin position="31"/>
        <end position="49"/>
    </location>
</feature>
<feature type="compositionally biased region" description="Basic and acidic residues" evidence="1">
    <location>
        <begin position="78"/>
        <end position="90"/>
    </location>
</feature>
<dbReference type="OrthoDB" id="10622682at2759"/>
<keyword evidence="3" id="KW-1185">Reference proteome</keyword>
<sequence>MFSHNILEKEGEHWSDSAFADSDEQEKFKDDDEDDEEAEGQDLDELYDGETEEELYSSFNKNMIHLKALRESRQKKLEGNDLDMLKRDTPSRSNNYTNTSSTTLSSNQNKNITSSCNHAAAVSAVLYNTSSTPVFSARERMREDESMDEIDDDECGYEEDGSVRVPVKVGDVASELLVGWKPTVHHCFKSRSAADVFLRSWALKKGHKLIIRTSTGNAVKYVCSFFGFYKSKKVADED</sequence>
<feature type="compositionally biased region" description="Basic and acidic residues" evidence="1">
    <location>
        <begin position="1"/>
        <end position="15"/>
    </location>
</feature>
<evidence type="ECO:0000256" key="1">
    <source>
        <dbReference type="SAM" id="MobiDB-lite"/>
    </source>
</evidence>
<feature type="region of interest" description="Disordered" evidence="1">
    <location>
        <begin position="1"/>
        <end position="49"/>
    </location>
</feature>
<proteinExistence type="predicted"/>
<organism evidence="2 3">
    <name type="scientific">Linnemannia elongata AG-77</name>
    <dbReference type="NCBI Taxonomy" id="1314771"/>
    <lineage>
        <taxon>Eukaryota</taxon>
        <taxon>Fungi</taxon>
        <taxon>Fungi incertae sedis</taxon>
        <taxon>Mucoromycota</taxon>
        <taxon>Mortierellomycotina</taxon>
        <taxon>Mortierellomycetes</taxon>
        <taxon>Mortierellales</taxon>
        <taxon>Mortierellaceae</taxon>
        <taxon>Linnemannia</taxon>
    </lineage>
</organism>
<dbReference type="Proteomes" id="UP000078512">
    <property type="component" value="Unassembled WGS sequence"/>
</dbReference>
<evidence type="ECO:0000313" key="2">
    <source>
        <dbReference type="EMBL" id="OAQ21938.1"/>
    </source>
</evidence>
<name>A0A197JA19_9FUNG</name>
<accession>A0A197JA19</accession>
<evidence type="ECO:0000313" key="3">
    <source>
        <dbReference type="Proteomes" id="UP000078512"/>
    </source>
</evidence>